<reference evidence="1 2" key="1">
    <citation type="submission" date="2017-09" db="EMBL/GenBank/DDBJ databases">
        <title>Large-scale bioinformatics analysis of Bacillus genomes uncovers conserved roles of natural products in bacterial physiology.</title>
        <authorList>
            <consortium name="Agbiome Team Llc"/>
            <person name="Bleich R.M."/>
            <person name="Kirk G.J."/>
            <person name="Santa Maria K.C."/>
            <person name="Allen S.E."/>
            <person name="Farag S."/>
            <person name="Shank E.A."/>
            <person name="Bowers A."/>
        </authorList>
    </citation>
    <scope>NUCLEOTIDE SEQUENCE [LARGE SCALE GENOMIC DNA]</scope>
    <source>
        <strain evidence="1 2">AFS020204</strain>
    </source>
</reference>
<organism evidence="1 2">
    <name type="scientific">Bacillus cereus</name>
    <dbReference type="NCBI Taxonomy" id="1396"/>
    <lineage>
        <taxon>Bacteria</taxon>
        <taxon>Bacillati</taxon>
        <taxon>Bacillota</taxon>
        <taxon>Bacilli</taxon>
        <taxon>Bacillales</taxon>
        <taxon>Bacillaceae</taxon>
        <taxon>Bacillus</taxon>
        <taxon>Bacillus cereus group</taxon>
    </lineage>
</organism>
<evidence type="ECO:0000313" key="1">
    <source>
        <dbReference type="EMBL" id="PFF40843.1"/>
    </source>
</evidence>
<protein>
    <submittedName>
        <fullName evidence="1">Uncharacterized protein</fullName>
    </submittedName>
</protein>
<proteinExistence type="predicted"/>
<name>A0A9X6ZC97_BACCE</name>
<comment type="caution">
    <text evidence="1">The sequence shown here is derived from an EMBL/GenBank/DDBJ whole genome shotgun (WGS) entry which is preliminary data.</text>
</comment>
<evidence type="ECO:0000313" key="2">
    <source>
        <dbReference type="Proteomes" id="UP000220210"/>
    </source>
</evidence>
<accession>A0A9X6ZC97</accession>
<dbReference type="RefSeq" id="WP_087947877.1">
    <property type="nucleotide sequence ID" value="NZ_CP115306.1"/>
</dbReference>
<dbReference type="EMBL" id="NTSO01000035">
    <property type="protein sequence ID" value="PFF40843.1"/>
    <property type="molecule type" value="Genomic_DNA"/>
</dbReference>
<dbReference type="Proteomes" id="UP000220210">
    <property type="component" value="Unassembled WGS sequence"/>
</dbReference>
<dbReference type="AlphaFoldDB" id="A0A9X6ZC97"/>
<sequence length="105" mass="11763">MLAENIEFYFNEDGDIVLDKGSFEEILNVLNQVETINEKSAEKVFGGKKQYCCTVRFNGDCLEQYEYKEYPALAHLVCIRNTLNRCGSVNGCSGNLSKGDCDGEC</sequence>
<gene>
    <name evidence="1" type="ORF">CN357_32990</name>
</gene>